<organism evidence="1">
    <name type="scientific">Solanum chacoense</name>
    <name type="common">Chaco potato</name>
    <dbReference type="NCBI Taxonomy" id="4108"/>
    <lineage>
        <taxon>Eukaryota</taxon>
        <taxon>Viridiplantae</taxon>
        <taxon>Streptophyta</taxon>
        <taxon>Embryophyta</taxon>
        <taxon>Tracheophyta</taxon>
        <taxon>Spermatophyta</taxon>
        <taxon>Magnoliopsida</taxon>
        <taxon>eudicotyledons</taxon>
        <taxon>Gunneridae</taxon>
        <taxon>Pentapetalae</taxon>
        <taxon>asterids</taxon>
        <taxon>lamiids</taxon>
        <taxon>Solanales</taxon>
        <taxon>Solanaceae</taxon>
        <taxon>Solanoideae</taxon>
        <taxon>Solaneae</taxon>
        <taxon>Solanum</taxon>
    </lineage>
</organism>
<accession>A0A0V0GSZ6</accession>
<name>A0A0V0GSZ6_SOLCH</name>
<reference evidence="1" key="1">
    <citation type="submission" date="2015-12" db="EMBL/GenBank/DDBJ databases">
        <title>Gene expression during late stages of embryo sac development: a critical building block for successful pollen-pistil interactions.</title>
        <authorList>
            <person name="Liu Y."/>
            <person name="Joly V."/>
            <person name="Sabar M."/>
            <person name="Matton D.P."/>
        </authorList>
    </citation>
    <scope>NUCLEOTIDE SEQUENCE</scope>
</reference>
<protein>
    <submittedName>
        <fullName evidence="1">Putative ovule protein</fullName>
    </submittedName>
</protein>
<dbReference type="EMBL" id="GEDG01032139">
    <property type="protein sequence ID" value="JAP10973.1"/>
    <property type="molecule type" value="Transcribed_RNA"/>
</dbReference>
<sequence length="66" mass="7316">MRGGTGRVYVERGGVGQEKIIVLCGAERGKDLNPHPPLPFAIPSRGLKPHGRRDRFILCLSKIRTH</sequence>
<proteinExistence type="predicted"/>
<evidence type="ECO:0000313" key="1">
    <source>
        <dbReference type="EMBL" id="JAP10973.1"/>
    </source>
</evidence>
<dbReference type="AlphaFoldDB" id="A0A0V0GSZ6"/>